<keyword evidence="3 7" id="KW-0238">DNA-binding</keyword>
<dbReference type="Proteomes" id="UP001271769">
    <property type="component" value="Unassembled WGS sequence"/>
</dbReference>
<keyword evidence="8" id="KW-1185">Reference proteome</keyword>
<keyword evidence="2" id="KW-0229">DNA integration</keyword>
<dbReference type="InterPro" id="IPR010998">
    <property type="entry name" value="Integrase_recombinase_N"/>
</dbReference>
<dbReference type="EMBL" id="JAXCLX010000002">
    <property type="protein sequence ID" value="MDY0873116.1"/>
    <property type="molecule type" value="Genomic_DNA"/>
</dbReference>
<dbReference type="InterPro" id="IPR038488">
    <property type="entry name" value="Integrase_DNA-bd_sf"/>
</dbReference>
<evidence type="ECO:0000259" key="5">
    <source>
        <dbReference type="Pfam" id="PF00589"/>
    </source>
</evidence>
<evidence type="ECO:0000256" key="3">
    <source>
        <dbReference type="ARBA" id="ARBA00023125"/>
    </source>
</evidence>
<sequence>MPRKKLTELTLKSLKAPADGRIDYFDLTLPAFGIRLSSTGAASWFVFYRIDGKLVRDVIGRYPAKSLAEARADARDRLQLVETGQDPRHVAARQIAQEAKRRADTFAVFAETYKTSHLDKISSGQGLWDHGIEADLNPAWKNTPIRDLSRGKVMALLDQIEAEKGVYARNRRLALIRHMLNFALDRELLDANVAARIKMLPEADRQRILTDAELREVWQATEKLANAFQGFVRLLLLTGQRRREVSDMRHVEIDRDRNLWVLPPQRMKARQAHVVPLSRFALGVLDDVAALESTPTYVFSTGRRGDAPISGFNKLKIQLDVAILAARQETNPEAKPMLDWRLHDLRRTFRSGLSRLRIEPHIAERCIAHVPGGIQRVYDVFEYEDEKRHAFDAWANHVSNLISPISNVTSLTRKAS</sequence>
<protein>
    <submittedName>
        <fullName evidence="7">Integrase arm-type DNA-binding domain-containing protein</fullName>
    </submittedName>
</protein>
<feature type="domain" description="Integrase DNA-binding" evidence="6">
    <location>
        <begin position="6"/>
        <end position="91"/>
    </location>
</feature>
<proteinExistence type="inferred from homology"/>
<evidence type="ECO:0000313" key="8">
    <source>
        <dbReference type="Proteomes" id="UP001271769"/>
    </source>
</evidence>
<dbReference type="InterPro" id="IPR013762">
    <property type="entry name" value="Integrase-like_cat_sf"/>
</dbReference>
<dbReference type="InterPro" id="IPR025166">
    <property type="entry name" value="Integrase_DNA_bind_dom"/>
</dbReference>
<gene>
    <name evidence="7" type="ORF">SMD31_14335</name>
</gene>
<dbReference type="Pfam" id="PF00589">
    <property type="entry name" value="Phage_integrase"/>
    <property type="match status" value="1"/>
</dbReference>
<dbReference type="InterPro" id="IPR011010">
    <property type="entry name" value="DNA_brk_join_enz"/>
</dbReference>
<dbReference type="Gene3D" id="1.10.443.10">
    <property type="entry name" value="Intergrase catalytic core"/>
    <property type="match status" value="1"/>
</dbReference>
<dbReference type="InterPro" id="IPR050808">
    <property type="entry name" value="Phage_Integrase"/>
</dbReference>
<dbReference type="CDD" id="cd00801">
    <property type="entry name" value="INT_P4_C"/>
    <property type="match status" value="1"/>
</dbReference>
<comment type="caution">
    <text evidence="7">The sequence shown here is derived from an EMBL/GenBank/DDBJ whole genome shotgun (WGS) entry which is preliminary data.</text>
</comment>
<dbReference type="PANTHER" id="PTHR30629">
    <property type="entry name" value="PROPHAGE INTEGRASE"/>
    <property type="match status" value="1"/>
</dbReference>
<dbReference type="Gene3D" id="1.10.150.130">
    <property type="match status" value="1"/>
</dbReference>
<evidence type="ECO:0000256" key="4">
    <source>
        <dbReference type="ARBA" id="ARBA00023172"/>
    </source>
</evidence>
<accession>A0ABU5E0Q7</accession>
<dbReference type="GO" id="GO:0003677">
    <property type="term" value="F:DNA binding"/>
    <property type="evidence" value="ECO:0007669"/>
    <property type="project" value="UniProtKB-KW"/>
</dbReference>
<keyword evidence="4" id="KW-0233">DNA recombination</keyword>
<dbReference type="RefSeq" id="WP_320501581.1">
    <property type="nucleotide sequence ID" value="NZ_JAXCLX010000002.1"/>
</dbReference>
<evidence type="ECO:0000256" key="2">
    <source>
        <dbReference type="ARBA" id="ARBA00022908"/>
    </source>
</evidence>
<reference evidence="7 8" key="1">
    <citation type="journal article" date="2013" name="Antonie Van Leeuwenhoek">
        <title>Dongia rigui sp. nov., isolated from freshwater of a large wetland in Korea.</title>
        <authorList>
            <person name="Baik K.S."/>
            <person name="Hwang Y.M."/>
            <person name="Choi J.S."/>
            <person name="Kwon J."/>
            <person name="Seong C.N."/>
        </authorList>
    </citation>
    <scope>NUCLEOTIDE SEQUENCE [LARGE SCALE GENOMIC DNA]</scope>
    <source>
        <strain evidence="7 8">04SU4-P</strain>
    </source>
</reference>
<evidence type="ECO:0000313" key="7">
    <source>
        <dbReference type="EMBL" id="MDY0873116.1"/>
    </source>
</evidence>
<name>A0ABU5E0Q7_9PROT</name>
<evidence type="ECO:0000259" key="6">
    <source>
        <dbReference type="Pfam" id="PF13356"/>
    </source>
</evidence>
<dbReference type="InterPro" id="IPR002104">
    <property type="entry name" value="Integrase_catalytic"/>
</dbReference>
<dbReference type="Gene3D" id="3.30.160.390">
    <property type="entry name" value="Integrase, DNA-binding domain"/>
    <property type="match status" value="1"/>
</dbReference>
<organism evidence="7 8">
    <name type="scientific">Dongia rigui</name>
    <dbReference type="NCBI Taxonomy" id="940149"/>
    <lineage>
        <taxon>Bacteria</taxon>
        <taxon>Pseudomonadati</taxon>
        <taxon>Pseudomonadota</taxon>
        <taxon>Alphaproteobacteria</taxon>
        <taxon>Rhodospirillales</taxon>
        <taxon>Dongiaceae</taxon>
        <taxon>Dongia</taxon>
    </lineage>
</organism>
<feature type="domain" description="Tyr recombinase" evidence="5">
    <location>
        <begin position="209"/>
        <end position="371"/>
    </location>
</feature>
<comment type="similarity">
    <text evidence="1">Belongs to the 'phage' integrase family.</text>
</comment>
<dbReference type="Pfam" id="PF13356">
    <property type="entry name" value="Arm-DNA-bind_3"/>
    <property type="match status" value="1"/>
</dbReference>
<dbReference type="PANTHER" id="PTHR30629:SF2">
    <property type="entry name" value="PROPHAGE INTEGRASE INTS-RELATED"/>
    <property type="match status" value="1"/>
</dbReference>
<evidence type="ECO:0000256" key="1">
    <source>
        <dbReference type="ARBA" id="ARBA00008857"/>
    </source>
</evidence>
<dbReference type="SUPFAM" id="SSF56349">
    <property type="entry name" value="DNA breaking-rejoining enzymes"/>
    <property type="match status" value="1"/>
</dbReference>